<accession>A0AAJ1IFV6</accession>
<dbReference type="AlphaFoldDB" id="A0AAJ1IFV6"/>
<proteinExistence type="inferred from homology"/>
<evidence type="ECO:0000313" key="4">
    <source>
        <dbReference type="Proteomes" id="UP001221217"/>
    </source>
</evidence>
<dbReference type="EMBL" id="JAQQAL010000023">
    <property type="protein sequence ID" value="MDC7227247.1"/>
    <property type="molecule type" value="Genomic_DNA"/>
</dbReference>
<comment type="similarity">
    <text evidence="1">Belongs to the short-chain dehydrogenases/reductases (SDR) family.</text>
</comment>
<organism evidence="3 4">
    <name type="scientific">Candidatus Thalassospirochaeta sargassi</name>
    <dbReference type="NCBI Taxonomy" id="3119039"/>
    <lineage>
        <taxon>Bacteria</taxon>
        <taxon>Pseudomonadati</taxon>
        <taxon>Spirochaetota</taxon>
        <taxon>Spirochaetia</taxon>
        <taxon>Spirochaetales</taxon>
        <taxon>Spirochaetaceae</taxon>
        <taxon>Candidatus Thalassospirochaeta</taxon>
    </lineage>
</organism>
<dbReference type="InterPro" id="IPR036291">
    <property type="entry name" value="NAD(P)-bd_dom_sf"/>
</dbReference>
<name>A0AAJ1IFV6_9SPIO</name>
<reference evidence="3 4" key="1">
    <citation type="submission" date="2022-12" db="EMBL/GenBank/DDBJ databases">
        <title>Metagenome assembled genome from gulf of manar.</title>
        <authorList>
            <person name="Kohli P."/>
            <person name="Pk S."/>
            <person name="Venkata Ramana C."/>
            <person name="Sasikala C."/>
        </authorList>
    </citation>
    <scope>NUCLEOTIDE SEQUENCE [LARGE SCALE GENOMIC DNA]</scope>
    <source>
        <strain evidence="3">JB008</strain>
    </source>
</reference>
<keyword evidence="2" id="KW-0560">Oxidoreductase</keyword>
<comment type="caution">
    <text evidence="3">The sequence shown here is derived from an EMBL/GenBank/DDBJ whole genome shotgun (WGS) entry which is preliminary data.</text>
</comment>
<dbReference type="FunFam" id="3.40.50.720:FF:000084">
    <property type="entry name" value="Short-chain dehydrogenase reductase"/>
    <property type="match status" value="1"/>
</dbReference>
<dbReference type="InterPro" id="IPR002347">
    <property type="entry name" value="SDR_fam"/>
</dbReference>
<evidence type="ECO:0000256" key="1">
    <source>
        <dbReference type="ARBA" id="ARBA00006484"/>
    </source>
</evidence>
<dbReference type="SUPFAM" id="SSF51735">
    <property type="entry name" value="NAD(P)-binding Rossmann-fold domains"/>
    <property type="match status" value="1"/>
</dbReference>
<dbReference type="Proteomes" id="UP001221217">
    <property type="component" value="Unassembled WGS sequence"/>
</dbReference>
<evidence type="ECO:0000313" key="3">
    <source>
        <dbReference type="EMBL" id="MDC7227247.1"/>
    </source>
</evidence>
<dbReference type="PRINTS" id="PR00081">
    <property type="entry name" value="GDHRDH"/>
</dbReference>
<dbReference type="PANTHER" id="PTHR43639:SF1">
    <property type="entry name" value="SHORT-CHAIN DEHYDROGENASE_REDUCTASE FAMILY PROTEIN"/>
    <property type="match status" value="1"/>
</dbReference>
<dbReference type="Gene3D" id="3.40.50.720">
    <property type="entry name" value="NAD(P)-binding Rossmann-like Domain"/>
    <property type="match status" value="1"/>
</dbReference>
<protein>
    <submittedName>
        <fullName evidence="3">SDR family oxidoreductase</fullName>
    </submittedName>
</protein>
<gene>
    <name evidence="3" type="ORF">PQJ61_10850</name>
</gene>
<dbReference type="Pfam" id="PF13561">
    <property type="entry name" value="adh_short_C2"/>
    <property type="match status" value="1"/>
</dbReference>
<dbReference type="GO" id="GO:0016491">
    <property type="term" value="F:oxidoreductase activity"/>
    <property type="evidence" value="ECO:0007669"/>
    <property type="project" value="UniProtKB-KW"/>
</dbReference>
<dbReference type="PRINTS" id="PR00080">
    <property type="entry name" value="SDRFAMILY"/>
</dbReference>
<evidence type="ECO:0000256" key="2">
    <source>
        <dbReference type="ARBA" id="ARBA00023002"/>
    </source>
</evidence>
<sequence>MRKKALITGSGRGIGRAAAIELARRGYDIGINYSRSEKAAQEVSKLVEAEGAQPLVIKADVGKVSDIKRMFSEFVERFGQIDLLINNAGISKFKPFIKVDEALWDEVTAIDWKGTYFCAQRAAQLMIEKEVRGVILNMSSNQKDGCWPTSSIYGPTKAAVAKFTKHIAMELAPYGIRAAAISPGYTDVGWPEDNPVHEAKDKIPLKRFATPEEIARVIATLVSDDFAYMTGSCLDIDGGALLPIITENDLNTDWSSVEATKDLAE</sequence>
<dbReference type="PANTHER" id="PTHR43639">
    <property type="entry name" value="OXIDOREDUCTASE, SHORT-CHAIN DEHYDROGENASE/REDUCTASE FAMILY (AFU_ORTHOLOGUE AFUA_5G02870)"/>
    <property type="match status" value="1"/>
</dbReference>